<dbReference type="STRING" id="9544.ENSMMUP00000064065"/>
<evidence type="ECO:0000313" key="3">
    <source>
        <dbReference type="Proteomes" id="UP000006718"/>
    </source>
</evidence>
<keyword evidence="3" id="KW-1185">Reference proteome</keyword>
<evidence type="ECO:0000256" key="1">
    <source>
        <dbReference type="SAM" id="MobiDB-lite"/>
    </source>
</evidence>
<reference evidence="2" key="2">
    <citation type="submission" date="2019-01" db="EMBL/GenBank/DDBJ databases">
        <authorList>
            <person name="Graves T."/>
            <person name="Eichler E.E."/>
            <person name="Wilson R.K."/>
        </authorList>
    </citation>
    <scope>NUCLEOTIDE SEQUENCE [LARGE SCALE GENOMIC DNA]</scope>
    <source>
        <strain evidence="2">17573</strain>
    </source>
</reference>
<reference evidence="2" key="3">
    <citation type="submission" date="2025-08" db="UniProtKB">
        <authorList>
            <consortium name="Ensembl"/>
        </authorList>
    </citation>
    <scope>IDENTIFICATION</scope>
    <source>
        <strain evidence="2">17573</strain>
    </source>
</reference>
<protein>
    <submittedName>
        <fullName evidence="2">Complement C1q A chain</fullName>
    </submittedName>
</protein>
<organism evidence="2 3">
    <name type="scientific">Macaca mulatta</name>
    <name type="common">Rhesus macaque</name>
    <dbReference type="NCBI Taxonomy" id="9544"/>
    <lineage>
        <taxon>Eukaryota</taxon>
        <taxon>Metazoa</taxon>
        <taxon>Chordata</taxon>
        <taxon>Craniata</taxon>
        <taxon>Vertebrata</taxon>
        <taxon>Euteleostomi</taxon>
        <taxon>Mammalia</taxon>
        <taxon>Eutheria</taxon>
        <taxon>Euarchontoglires</taxon>
        <taxon>Primates</taxon>
        <taxon>Haplorrhini</taxon>
        <taxon>Catarrhini</taxon>
        <taxon>Cercopithecidae</taxon>
        <taxon>Cercopithecinae</taxon>
        <taxon>Macaca</taxon>
    </lineage>
</organism>
<reference evidence="2" key="4">
    <citation type="submission" date="2025-09" db="UniProtKB">
        <authorList>
            <consortium name="Ensembl"/>
        </authorList>
    </citation>
    <scope>IDENTIFICATION</scope>
    <source>
        <strain evidence="2">17573</strain>
    </source>
</reference>
<name>A0A5F7ZEM6_MACMU</name>
<gene>
    <name evidence="2" type="primary">C1QA</name>
</gene>
<dbReference type="Proteomes" id="UP000006718">
    <property type="component" value="Chromosome 1"/>
</dbReference>
<feature type="region of interest" description="Disordered" evidence="1">
    <location>
        <begin position="235"/>
        <end position="257"/>
    </location>
</feature>
<dbReference type="AlphaFoldDB" id="A0A5F7ZEM6"/>
<dbReference type="GeneTree" id="ENSGT00390000008243"/>
<dbReference type="Ensembl" id="ENSMMUT00000099924.1">
    <property type="protein sequence ID" value="ENSMMUP00000064065.1"/>
    <property type="gene ID" value="ENSMMUG00000063725.1"/>
</dbReference>
<dbReference type="PaxDb" id="9544-ENSMMUP00000027317"/>
<feature type="region of interest" description="Disordered" evidence="1">
    <location>
        <begin position="1"/>
        <end position="195"/>
    </location>
</feature>
<sequence length="289" mass="30414">ASGPWGSSGGQVWRRGSGKGCETWPQPGATPAGQPTGSPGRGQEHPVGVDNGRQGPLASGQASKALKETRGNPGPLETPARWATQGPVAPLGTVASQELKVSRATQETSRTSRGRPSRPFGGTHRWGATWSSLTWSSPTRKSRTRTTQADSSVLYPATTTSPSRWCPSGRSACPLSPPQGARSDAPWASVTPPTRGSSRWCQGAWCFSCSGVTRSGSKKTPERVTFTKVLRLTASSAASSSSRPPEPGKDPSPTHLSGFHAPLCKMGALLFQLLKGGGWLREPQDWLPP</sequence>
<proteinExistence type="predicted"/>
<dbReference type="VEuPathDB" id="HostDB:ENSMMUG00000063725"/>
<reference evidence="3" key="1">
    <citation type="journal article" date="2007" name="Science">
        <title>Evolutionary and biomedical insights from the rhesus macaque genome.</title>
        <authorList>
            <person name="Gibbs R.A."/>
            <person name="Rogers J."/>
            <person name="Katze M.G."/>
            <person name="Bumgarner R."/>
            <person name="Weinstock G.M."/>
            <person name="Mardis E.R."/>
            <person name="Remington K.A."/>
            <person name="Strausberg R.L."/>
            <person name="Venter J.C."/>
            <person name="Wilson R.K."/>
            <person name="Batzer M.A."/>
            <person name="Bustamante C.D."/>
            <person name="Eichler E.E."/>
            <person name="Hahn M.W."/>
            <person name="Hardison R.C."/>
            <person name="Makova K.D."/>
            <person name="Miller W."/>
            <person name="Milosavljevic A."/>
            <person name="Palermo R.E."/>
            <person name="Siepel A."/>
            <person name="Sikela J.M."/>
            <person name="Attaway T."/>
            <person name="Bell S."/>
            <person name="Bernard K.E."/>
            <person name="Buhay C.J."/>
            <person name="Chandrabose M.N."/>
            <person name="Dao M."/>
            <person name="Davis C."/>
            <person name="Delehaunty K.D."/>
            <person name="Ding Y."/>
            <person name="Dinh H.H."/>
            <person name="Dugan-Rocha S."/>
            <person name="Fulton L.A."/>
            <person name="Gabisi R.A."/>
            <person name="Garner T.T."/>
            <person name="Godfrey J."/>
            <person name="Hawes A.C."/>
            <person name="Hernandez J."/>
            <person name="Hines S."/>
            <person name="Holder M."/>
            <person name="Hume J."/>
            <person name="Jhangiani S.N."/>
            <person name="Joshi V."/>
            <person name="Khan Z.M."/>
            <person name="Kirkness E.F."/>
            <person name="Cree A."/>
            <person name="Fowler R.G."/>
            <person name="Lee S."/>
            <person name="Lewis L.R."/>
            <person name="Li Z."/>
            <person name="Liu Y.-S."/>
            <person name="Moore S.M."/>
            <person name="Muzny D."/>
            <person name="Nazareth L.V."/>
            <person name="Ngo D.N."/>
            <person name="Okwuonu G.O."/>
            <person name="Pai G."/>
            <person name="Parker D."/>
            <person name="Paul H.A."/>
            <person name="Pfannkoch C."/>
            <person name="Pohl C.S."/>
            <person name="Rogers Y.-H.C."/>
            <person name="Ruiz S.J."/>
            <person name="Sabo A."/>
            <person name="Santibanez J."/>
            <person name="Schneider B.W."/>
            <person name="Smith S.M."/>
            <person name="Sodergren E."/>
            <person name="Svatek A.F."/>
            <person name="Utterback T.R."/>
            <person name="Vattathil S."/>
            <person name="Warren W."/>
            <person name="White C.S."/>
            <person name="Chinwalla A.T."/>
            <person name="Feng Y."/>
            <person name="Halpern A.L."/>
            <person name="Hillier L.W."/>
            <person name="Huang X."/>
            <person name="Minx P."/>
            <person name="Nelson J.O."/>
            <person name="Pepin K.H."/>
            <person name="Qin X."/>
            <person name="Sutton G.G."/>
            <person name="Venter E."/>
            <person name="Walenz B.P."/>
            <person name="Wallis J.W."/>
            <person name="Worley K.C."/>
            <person name="Yang S.-P."/>
            <person name="Jones S.M."/>
            <person name="Marra M.A."/>
            <person name="Rocchi M."/>
            <person name="Schein J.E."/>
            <person name="Baertsch R."/>
            <person name="Clarke L."/>
            <person name="Csuros M."/>
            <person name="Glasscock J."/>
            <person name="Harris R.A."/>
            <person name="Havlak P."/>
            <person name="Jackson A.R."/>
            <person name="Jiang H."/>
            <person name="Liu Y."/>
            <person name="Messina D.N."/>
            <person name="Shen Y."/>
            <person name="Song H.X.-Z."/>
            <person name="Wylie T."/>
            <person name="Zhang L."/>
            <person name="Birney E."/>
            <person name="Han K."/>
            <person name="Konkel M.K."/>
            <person name="Lee J."/>
            <person name="Smit A.F.A."/>
            <person name="Ullmer B."/>
            <person name="Wang H."/>
            <person name="Xing J."/>
            <person name="Burhans R."/>
            <person name="Cheng Z."/>
            <person name="Karro J.E."/>
            <person name="Ma J."/>
            <person name="Raney B."/>
            <person name="She X."/>
            <person name="Cox M.J."/>
            <person name="Demuth J.P."/>
            <person name="Dumas L.J."/>
            <person name="Han S.-G."/>
            <person name="Hopkins J."/>
            <person name="Karimpour-Fard A."/>
            <person name="Kim Y.H."/>
            <person name="Pollack J.R."/>
            <person name="Vinar T."/>
            <person name="Addo-Quaye C."/>
            <person name="Degenhardt J."/>
            <person name="Denby A."/>
            <person name="Hubisz M.J."/>
            <person name="Indap A."/>
            <person name="Kosiol C."/>
            <person name="Lahn B.T."/>
            <person name="Lawson H.A."/>
            <person name="Marklein A."/>
            <person name="Nielsen R."/>
            <person name="Vallender E.J."/>
            <person name="Clark A.G."/>
            <person name="Ferguson B."/>
            <person name="Hernandez R.D."/>
            <person name="Hirani K."/>
            <person name="Kehrer-Sawatzki H."/>
            <person name="Kolb J."/>
            <person name="Patil S."/>
            <person name="Pu L.-L."/>
            <person name="Ren Y."/>
            <person name="Smith D.G."/>
            <person name="Wheeler D.A."/>
            <person name="Schenck I."/>
            <person name="Ball E.V."/>
            <person name="Chen R."/>
            <person name="Cooper D.N."/>
            <person name="Giardine B."/>
            <person name="Hsu F."/>
            <person name="Kent W.J."/>
            <person name="Lesk A."/>
            <person name="Nelson D.L."/>
            <person name="O'brien W.E."/>
            <person name="Pruefer K."/>
            <person name="Stenson P.D."/>
            <person name="Wallace J.C."/>
            <person name="Ke H."/>
            <person name="Liu X.-M."/>
            <person name="Wang P."/>
            <person name="Xiang A.P."/>
            <person name="Yang F."/>
            <person name="Barber G.P."/>
            <person name="Haussler D."/>
            <person name="Karolchik D."/>
            <person name="Kern A.D."/>
            <person name="Kuhn R.M."/>
            <person name="Smith K.E."/>
            <person name="Zwieg A.S."/>
        </authorList>
    </citation>
    <scope>NUCLEOTIDE SEQUENCE [LARGE SCALE GENOMIC DNA]</scope>
    <source>
        <strain evidence="3">17573</strain>
    </source>
</reference>
<dbReference type="InParanoid" id="A0A5F7ZEM6"/>
<accession>A0A5F7ZEM6</accession>
<evidence type="ECO:0000313" key="2">
    <source>
        <dbReference type="Ensembl" id="ENSMMUP00000064065.1"/>
    </source>
</evidence>
<dbReference type="Bgee" id="ENSMMUG00000063725">
    <property type="expression patterns" value="Expressed in spleen and 19 other cell types or tissues"/>
</dbReference>
<dbReference type="ExpressionAtlas" id="A0A5F7ZEM6">
    <property type="expression patterns" value="baseline"/>
</dbReference>